<evidence type="ECO:0000313" key="3">
    <source>
        <dbReference type="Proteomes" id="UP001269819"/>
    </source>
</evidence>
<reference evidence="2 3" key="1">
    <citation type="submission" date="2023-10" db="EMBL/GenBank/DDBJ databases">
        <title>Characteristics and mechanism of a salt-tolerant marine origin heterotrophic nitrifying- aerobic denitrifying bacteria Marinobacter xestospongiae HN1.</title>
        <authorList>
            <person name="Qi R."/>
        </authorList>
    </citation>
    <scope>NUCLEOTIDE SEQUENCE [LARGE SCALE GENOMIC DNA]</scope>
    <source>
        <strain evidence="2 3">HN1</strain>
    </source>
</reference>
<dbReference type="RefSeq" id="WP_316973567.1">
    <property type="nucleotide sequence ID" value="NZ_JAWIIJ010000005.1"/>
</dbReference>
<feature type="transmembrane region" description="Helical" evidence="1">
    <location>
        <begin position="12"/>
        <end position="29"/>
    </location>
</feature>
<evidence type="ECO:0000313" key="2">
    <source>
        <dbReference type="EMBL" id="MDV2078903.1"/>
    </source>
</evidence>
<evidence type="ECO:0000256" key="1">
    <source>
        <dbReference type="SAM" id="Phobius"/>
    </source>
</evidence>
<name>A0ABU3VX99_9GAMM</name>
<accession>A0ABU3VX99</accession>
<proteinExistence type="predicted"/>
<dbReference type="Proteomes" id="UP001269819">
    <property type="component" value="Unassembled WGS sequence"/>
</dbReference>
<protein>
    <submittedName>
        <fullName evidence="2">Uncharacterized protein</fullName>
    </submittedName>
</protein>
<keyword evidence="3" id="KW-1185">Reference proteome</keyword>
<keyword evidence="1" id="KW-1133">Transmembrane helix</keyword>
<gene>
    <name evidence="2" type="ORF">RYS15_09405</name>
</gene>
<organism evidence="2 3">
    <name type="scientific">Marinobacter xestospongiae</name>
    <dbReference type="NCBI Taxonomy" id="994319"/>
    <lineage>
        <taxon>Bacteria</taxon>
        <taxon>Pseudomonadati</taxon>
        <taxon>Pseudomonadota</taxon>
        <taxon>Gammaproteobacteria</taxon>
        <taxon>Pseudomonadales</taxon>
        <taxon>Marinobacteraceae</taxon>
        <taxon>Marinobacter</taxon>
    </lineage>
</organism>
<keyword evidence="1" id="KW-0812">Transmembrane</keyword>
<keyword evidence="1" id="KW-0472">Membrane</keyword>
<sequence>MTKTLMTWLIRLGLATLVLVVAVAVWFGIQSSRNVEVAQPYFEQRLPAVLTGDPADLAPILTAPLRDRLESPQGQPLRDLLTRLGPLESFSQLQYVGGHADIPIETQHFDLLRFSLLGQFRHGRAQLGITLAQPADRDSAPFQIHQFDVQSELAPTGDR</sequence>
<comment type="caution">
    <text evidence="2">The sequence shown here is derived from an EMBL/GenBank/DDBJ whole genome shotgun (WGS) entry which is preliminary data.</text>
</comment>
<dbReference type="EMBL" id="JAWIIJ010000005">
    <property type="protein sequence ID" value="MDV2078903.1"/>
    <property type="molecule type" value="Genomic_DNA"/>
</dbReference>